<reference evidence="1 2" key="1">
    <citation type="submission" date="2020-09" db="EMBL/GenBank/DDBJ databases">
        <title>Complete genomes of bradyrhizobia occurring on native shrubby legumes in Australia.</title>
        <authorList>
            <person name="Lafay B."/>
        </authorList>
    </citation>
    <scope>NUCLEOTIDE SEQUENCE [LARGE SCALE GENOMIC DNA]</scope>
    <source>
        <strain evidence="1 2">BDV5040</strain>
    </source>
</reference>
<proteinExistence type="predicted"/>
<dbReference type="RefSeq" id="WP_195804017.1">
    <property type="nucleotide sequence ID" value="NZ_CP061379.1"/>
</dbReference>
<evidence type="ECO:0000313" key="1">
    <source>
        <dbReference type="EMBL" id="QPF94541.1"/>
    </source>
</evidence>
<protein>
    <submittedName>
        <fullName evidence="1">Uncharacterized protein</fullName>
    </submittedName>
</protein>
<gene>
    <name evidence="1" type="ORF">IC761_15240</name>
</gene>
<dbReference type="Proteomes" id="UP000594621">
    <property type="component" value="Chromosome"/>
</dbReference>
<sequence length="94" mass="10650">MAGSGLLFFALLEVEPVFVSWGVEMRATNAIDLTCPKSALQDSNENVYSLGLKQDENSLLRRIENLKHENVLLMRMVEETQVEVVRLRKLLSTT</sequence>
<evidence type="ECO:0000313" key="2">
    <source>
        <dbReference type="Proteomes" id="UP000594621"/>
    </source>
</evidence>
<dbReference type="KEGG" id="bcou:IC761_15240"/>
<dbReference type="EMBL" id="CP061379">
    <property type="protein sequence ID" value="QPF94541.1"/>
    <property type="molecule type" value="Genomic_DNA"/>
</dbReference>
<keyword evidence="2" id="KW-1185">Reference proteome</keyword>
<dbReference type="AlphaFoldDB" id="A0A7S9DBA9"/>
<organism evidence="1 2">
    <name type="scientific">Bradyrhizobium commune</name>
    <dbReference type="NCBI Taxonomy" id="83627"/>
    <lineage>
        <taxon>Bacteria</taxon>
        <taxon>Pseudomonadati</taxon>
        <taxon>Pseudomonadota</taxon>
        <taxon>Alphaproteobacteria</taxon>
        <taxon>Hyphomicrobiales</taxon>
        <taxon>Nitrobacteraceae</taxon>
        <taxon>Bradyrhizobium</taxon>
    </lineage>
</organism>
<name>A0A7S9DBA9_9BRAD</name>
<accession>A0A7S9DBA9</accession>